<evidence type="ECO:0000313" key="3">
    <source>
        <dbReference type="Proteomes" id="UP000825886"/>
    </source>
</evidence>
<reference evidence="2 3" key="1">
    <citation type="submission" date="2021-08" db="EMBL/GenBank/DDBJ databases">
        <title>Culture and genomic analysis of Symbiopectobacterium purcellii sp. nov. gen. nov., isolated from the leafhopper Empoasca decipiens.</title>
        <authorList>
            <person name="Nadal-Jimenez P."/>
            <person name="Siozios S."/>
            <person name="Halliday N."/>
            <person name="Camara M."/>
            <person name="Hurst G.D.D."/>
        </authorList>
    </citation>
    <scope>NUCLEOTIDE SEQUENCE [LARGE SCALE GENOMIC DNA]</scope>
    <source>
        <strain evidence="2 3">SyEd1</strain>
    </source>
</reference>
<dbReference type="EMBL" id="CP081864">
    <property type="protein sequence ID" value="QZN94909.1"/>
    <property type="molecule type" value="Genomic_DNA"/>
</dbReference>
<keyword evidence="3" id="KW-1185">Reference proteome</keyword>
<dbReference type="Proteomes" id="UP000825886">
    <property type="component" value="Chromosome"/>
</dbReference>
<gene>
    <name evidence="2" type="ORF">K6K13_16885</name>
</gene>
<sequence>MSWYKTGTIAATNGSKIITGTGTQFTNSLNGVSAGRMLLLPAAGTVQIYEIASVQSDTQLTLASAFTGTTGMGKAYAIPTSPAVSIEQFAHDFASTLAYYQQQLSGWQQILTGTGNVTLTTPDWQTVTVRSQQAWDAALDGKVTGVKQTGPFDVTAGSLLINGAWGWGGSGRISGITSDADLLTFLRDENTPGSVLRLNYNSAYGKLNAAGIYTRANDMWSLITVGPHSGGGNTAHGVRMSAGTTSGVQTVVYDVWTDKNLVKQSSQDDTTAGSVVLNGGHGLGANARPRAAGATGGAAGCGFFSYTANHADNPFGGTGASGLHVQEAGTYGWDLLGRDGGGIDFRLRQISAGVASPWSTLWTSANLVKQTTQFDQTTGSLMLNGAYGWGGNGQIVSYDEATLLAWYKNTAIGSRIYRNEQGGNQYDKRYSPTLLLRSGDTFASLSIGFSPSIGSESFGVRAMAGNQTAQVVHNFWTDKNLPSPATTSASQSFIGNQTFQSIAVIAGSGNTGVELGRVDAASSTFIDFHTSGNGSGHDYDSRIIATGGSAAVGQGTLNILSSALQWNSSPIVSSNTAQTISAIKTHSAAVVTANAVAFRGTTTTGTVYNLAHINAANIVHLGDGAAPTTIHGSSIPLVQIGSGANNPLLASGYNAVADSNGFWKTASPVVKLFADGTSELTSEAEGITTERLSEGGYRISGCLGLNADRAWGGDDGGIDVPMCRNKLPRLWVDYGGDEGSKQINPDGSIVIRTYHRPHPDAPAFARNEIEGYANGDPIDIPHDTFISVRVQMPEVEVQQDVVETVPNQAENDVVLETSTQA</sequence>
<proteinExistence type="predicted"/>
<dbReference type="InterPro" id="IPR058008">
    <property type="entry name" value="Gp26_C"/>
</dbReference>
<evidence type="ECO:0000313" key="2">
    <source>
        <dbReference type="EMBL" id="QZN94909.1"/>
    </source>
</evidence>
<dbReference type="Pfam" id="PF25670">
    <property type="entry name" value="Phage_tail_C_2"/>
    <property type="match status" value="1"/>
</dbReference>
<accession>A0ABX9AIA2</accession>
<organism evidence="2 3">
    <name type="scientific">Symbiopectobacterium purcellii</name>
    <dbReference type="NCBI Taxonomy" id="2871826"/>
    <lineage>
        <taxon>Bacteria</taxon>
        <taxon>Pseudomonadati</taxon>
        <taxon>Pseudomonadota</taxon>
        <taxon>Gammaproteobacteria</taxon>
        <taxon>Enterobacterales</taxon>
        <taxon>Enterobacteriaceae</taxon>
    </lineage>
</organism>
<dbReference type="RefSeq" id="WP_222158021.1">
    <property type="nucleotide sequence ID" value="NZ_CP081864.1"/>
</dbReference>
<protein>
    <recommendedName>
        <fullName evidence="1">Phage tail protein C-terminal domain-containing protein</fullName>
    </recommendedName>
</protein>
<evidence type="ECO:0000259" key="1">
    <source>
        <dbReference type="Pfam" id="PF25670"/>
    </source>
</evidence>
<name>A0ABX9AIA2_9ENTR</name>
<feature type="domain" description="Phage tail protein C-terminal" evidence="1">
    <location>
        <begin position="654"/>
        <end position="794"/>
    </location>
</feature>